<accession>A0AA36J980</accession>
<protein>
    <submittedName>
        <fullName evidence="1">Uncharacterized protein</fullName>
    </submittedName>
</protein>
<dbReference type="AlphaFoldDB" id="A0AA36J980"/>
<organism evidence="1 2">
    <name type="scientific">Effrenium voratum</name>
    <dbReference type="NCBI Taxonomy" id="2562239"/>
    <lineage>
        <taxon>Eukaryota</taxon>
        <taxon>Sar</taxon>
        <taxon>Alveolata</taxon>
        <taxon>Dinophyceae</taxon>
        <taxon>Suessiales</taxon>
        <taxon>Symbiodiniaceae</taxon>
        <taxon>Effrenium</taxon>
    </lineage>
</organism>
<name>A0AA36J980_9DINO</name>
<reference evidence="1" key="1">
    <citation type="submission" date="2023-08" db="EMBL/GenBank/DDBJ databases">
        <authorList>
            <person name="Chen Y."/>
            <person name="Shah S."/>
            <person name="Dougan E. K."/>
            <person name="Thang M."/>
            <person name="Chan C."/>
        </authorList>
    </citation>
    <scope>NUCLEOTIDE SEQUENCE</scope>
</reference>
<sequence>MGIEDALEQDLAFDYMTDDMVTDLGNHDYLKDTGRSDAPASQNVETLDVALATWDNQQNRHVDDALRTKPATTYVFWEIYSGRSNLSKAMEELGWEVRTFDLPEWNFTQSAHRQALLRVIDEEMPDVIWLAPPCKKWSRMQQVNQRNEHQAECLAIDRGMAGKPMWNTLSPLWHGPLLHFMTYLVVEPKSHQCAYGAGFWMNDHEWAYIKKPTAILSTEAEFTEHFNLKCPGDHLHLQLQRSLPHVGSLTGAAAAYQPDMCHAIADLITSITYASPEYVFHEDDQPEAVAEQPDHPEAEPPQHKGILQRIHDSRPVESQRLIARLHRNLGHPSQKDLLKILEARGASQHVLNALKNYHCELCSRYAPPAQSPKAAICTAEHFNQRLQADTLWIQIQGKPTPVLTMDTCLTPCTMPAVRGTSTLLLKQSIQTFYAPDMQSCRGLIVGCLK</sequence>
<keyword evidence="2" id="KW-1185">Reference proteome</keyword>
<comment type="caution">
    <text evidence="1">The sequence shown here is derived from an EMBL/GenBank/DDBJ whole genome shotgun (WGS) entry which is preliminary data.</text>
</comment>
<evidence type="ECO:0000313" key="2">
    <source>
        <dbReference type="Proteomes" id="UP001178507"/>
    </source>
</evidence>
<gene>
    <name evidence="1" type="ORF">EVOR1521_LOCUS24967</name>
</gene>
<dbReference type="Proteomes" id="UP001178507">
    <property type="component" value="Unassembled WGS sequence"/>
</dbReference>
<proteinExistence type="predicted"/>
<feature type="non-terminal residue" evidence="1">
    <location>
        <position position="449"/>
    </location>
</feature>
<dbReference type="EMBL" id="CAUJNA010003435">
    <property type="protein sequence ID" value="CAJ1401942.1"/>
    <property type="molecule type" value="Genomic_DNA"/>
</dbReference>
<evidence type="ECO:0000313" key="1">
    <source>
        <dbReference type="EMBL" id="CAJ1401942.1"/>
    </source>
</evidence>